<organism evidence="1 2">
    <name type="scientific">Streptomyces griseoruber</name>
    <dbReference type="NCBI Taxonomy" id="1943"/>
    <lineage>
        <taxon>Bacteria</taxon>
        <taxon>Bacillati</taxon>
        <taxon>Actinomycetota</taxon>
        <taxon>Actinomycetes</taxon>
        <taxon>Kitasatosporales</taxon>
        <taxon>Streptomycetaceae</taxon>
        <taxon>Streptomyces</taxon>
    </lineage>
</organism>
<dbReference type="OrthoDB" id="3603919at2"/>
<sequence>MLDAPTKPPQLSCYTTSLVCYLAAEIPAVTHRFAEATRLAVRTDLPAGELAFSHHTRIDVTEDGGELAYRGAADWRTAREGLLAELETQGRVLAVANTEHLAWAPGHGRAAAPHWILIQGRRDGSWEVADHFAALTPHGEQEPFLGRLDDAELAQALAPVEEFGPEVTRRDRMALGRATAVPPMGHHRWLVRTRGDGTPAQEPRDGAPDDGQWLFEPVEVLSHVLAALLADPAAAARHTDDLWAAARHYAHRNTVLVSDGLLDPETAAAETEAWQELPKILRIAALSAARGRPRTGLVEEAFTDLIRATEKSSAVAPSKG</sequence>
<comment type="caution">
    <text evidence="1">The sequence shown here is derived from an EMBL/GenBank/DDBJ whole genome shotgun (WGS) entry which is preliminary data.</text>
</comment>
<gene>
    <name evidence="1" type="ORF">AQJ64_39900</name>
</gene>
<keyword evidence="2" id="KW-1185">Reference proteome</keyword>
<dbReference type="STRING" id="1943.AQJ64_39900"/>
<proteinExistence type="predicted"/>
<reference evidence="1 2" key="1">
    <citation type="submission" date="2015-10" db="EMBL/GenBank/DDBJ databases">
        <title>Draft genome sequence of Streptomyces griseoruber DSM 40281, type strain for the species Streptomyces griseoruber.</title>
        <authorList>
            <person name="Ruckert C."/>
            <person name="Winkler A."/>
            <person name="Kalinowski J."/>
            <person name="Kampfer P."/>
            <person name="Glaeser S."/>
        </authorList>
    </citation>
    <scope>NUCLEOTIDE SEQUENCE [LARGE SCALE GENOMIC DNA]</scope>
    <source>
        <strain evidence="1 2">DSM 40281</strain>
    </source>
</reference>
<dbReference type="Proteomes" id="UP000052982">
    <property type="component" value="Unassembled WGS sequence"/>
</dbReference>
<dbReference type="AlphaFoldDB" id="A0A101SKV3"/>
<accession>A0A101SKV3</accession>
<evidence type="ECO:0000313" key="1">
    <source>
        <dbReference type="EMBL" id="KUN76059.1"/>
    </source>
</evidence>
<evidence type="ECO:0000313" key="2">
    <source>
        <dbReference type="Proteomes" id="UP000052982"/>
    </source>
</evidence>
<dbReference type="EMBL" id="LMWW01000070">
    <property type="protein sequence ID" value="KUN76059.1"/>
    <property type="molecule type" value="Genomic_DNA"/>
</dbReference>
<protein>
    <submittedName>
        <fullName evidence="1">Uncharacterized protein</fullName>
    </submittedName>
</protein>
<name>A0A101SKV3_9ACTN</name>